<keyword evidence="3" id="KW-1185">Reference proteome</keyword>
<evidence type="ECO:0000256" key="1">
    <source>
        <dbReference type="SAM" id="SignalP"/>
    </source>
</evidence>
<accession>A0A136A290</accession>
<name>A0A136A290_9ALTE</name>
<gene>
    <name evidence="2" type="ORF">AX660_14340</name>
</gene>
<dbReference type="AlphaFoldDB" id="A0A136A290"/>
<protein>
    <recommendedName>
        <fullName evidence="4">Lipoprotein SmpA/OmlA domain-containing protein</fullName>
    </recommendedName>
</protein>
<organism evidence="2 3">
    <name type="scientific">Paraglaciecola hydrolytica</name>
    <dbReference type="NCBI Taxonomy" id="1799789"/>
    <lineage>
        <taxon>Bacteria</taxon>
        <taxon>Pseudomonadati</taxon>
        <taxon>Pseudomonadota</taxon>
        <taxon>Gammaproteobacteria</taxon>
        <taxon>Alteromonadales</taxon>
        <taxon>Alteromonadaceae</taxon>
        <taxon>Paraglaciecola</taxon>
    </lineage>
</organism>
<evidence type="ECO:0000313" key="3">
    <source>
        <dbReference type="Proteomes" id="UP000070299"/>
    </source>
</evidence>
<feature type="chain" id="PRO_5007469321" description="Lipoprotein SmpA/OmlA domain-containing protein" evidence="1">
    <location>
        <begin position="31"/>
        <end position="194"/>
    </location>
</feature>
<sequence length="194" mass="21745">MKLPFQSMLLRTLTLAVGTLATSYSLVATAEQSTGFKEGSTMVALVNLHPDMKRKVLYAMNYQLPDLLPMCAEVKIDDIGSKEIEFIYNGVTYSYVWDKHTKGAGQSLEENFKQYFGDKCDQAKVNSLSKEDQDGIKSGIPRVGMTKEGIMFAMGRPPIHANPSLDTSTWMYWANKWGRKAIDFDDKGIVKAIR</sequence>
<dbReference type="EMBL" id="LSNE01000005">
    <property type="protein sequence ID" value="KXI29317.1"/>
    <property type="molecule type" value="Genomic_DNA"/>
</dbReference>
<dbReference type="OrthoDB" id="9179113at2"/>
<feature type="signal peptide" evidence="1">
    <location>
        <begin position="1"/>
        <end position="30"/>
    </location>
</feature>
<reference evidence="3" key="1">
    <citation type="submission" date="2016-02" db="EMBL/GenBank/DDBJ databases">
        <authorList>
            <person name="Schultz-Johansen M."/>
            <person name="Glaring M.A."/>
            <person name="Bech P.K."/>
            <person name="Stougaard P."/>
        </authorList>
    </citation>
    <scope>NUCLEOTIDE SEQUENCE [LARGE SCALE GENOMIC DNA]</scope>
    <source>
        <strain evidence="3">S66</strain>
    </source>
</reference>
<keyword evidence="1" id="KW-0732">Signal</keyword>
<evidence type="ECO:0008006" key="4">
    <source>
        <dbReference type="Google" id="ProtNLM"/>
    </source>
</evidence>
<evidence type="ECO:0000313" key="2">
    <source>
        <dbReference type="EMBL" id="KXI29317.1"/>
    </source>
</evidence>
<dbReference type="Proteomes" id="UP000070299">
    <property type="component" value="Unassembled WGS sequence"/>
</dbReference>
<dbReference type="RefSeq" id="WP_068376558.1">
    <property type="nucleotide sequence ID" value="NZ_LSNE01000005.1"/>
</dbReference>
<proteinExistence type="predicted"/>
<dbReference type="STRING" id="1799789.AX660_14340"/>
<comment type="caution">
    <text evidence="2">The sequence shown here is derived from an EMBL/GenBank/DDBJ whole genome shotgun (WGS) entry which is preliminary data.</text>
</comment>